<name>A0ACC1NZP4_9HYPO</name>
<organism evidence="1 2">
    <name type="scientific">Zarea fungicola</name>
    <dbReference type="NCBI Taxonomy" id="93591"/>
    <lineage>
        <taxon>Eukaryota</taxon>
        <taxon>Fungi</taxon>
        <taxon>Dikarya</taxon>
        <taxon>Ascomycota</taxon>
        <taxon>Pezizomycotina</taxon>
        <taxon>Sordariomycetes</taxon>
        <taxon>Hypocreomycetidae</taxon>
        <taxon>Hypocreales</taxon>
        <taxon>Cordycipitaceae</taxon>
        <taxon>Zarea</taxon>
    </lineage>
</organism>
<dbReference type="EMBL" id="JANJQO010000013">
    <property type="protein sequence ID" value="KAJ2983889.1"/>
    <property type="molecule type" value="Genomic_DNA"/>
</dbReference>
<reference evidence="1" key="1">
    <citation type="submission" date="2022-08" db="EMBL/GenBank/DDBJ databases">
        <title>Genome Sequence of Lecanicillium fungicola.</title>
        <authorList>
            <person name="Buettner E."/>
        </authorList>
    </citation>
    <scope>NUCLEOTIDE SEQUENCE</scope>
    <source>
        <strain evidence="1">Babe33</strain>
    </source>
</reference>
<sequence length="295" mass="33101">MGVENVTVKRGFPHLARKMAATPDYETFIFRRFDRMSARNLLHLESKLGYLEWKLDSADEQAALSIDNETLRSTQVWEAFEENAKQPGRPEHGRMKIAEEIRETLKEYQEALLRQNKIASLEAPQKRALKVAQGQLYDCINEPCTGVKKLRPILGGLSEKRLSEENHGDLVEIRRQADKEMLSRFLQDHWIFKTTKLTEETEHINESHVTLVAATVSTVVAAILLLGAIVLLRLLKDENAQLGVIAMFMVLFVISVCSLTNARRAEIFASTAAYAAVLVVFISSTPAAGNSHSPT</sequence>
<keyword evidence="2" id="KW-1185">Reference proteome</keyword>
<comment type="caution">
    <text evidence="1">The sequence shown here is derived from an EMBL/GenBank/DDBJ whole genome shotgun (WGS) entry which is preliminary data.</text>
</comment>
<accession>A0ACC1NZP4</accession>
<protein>
    <submittedName>
        <fullName evidence="1">Uncharacterized protein</fullName>
    </submittedName>
</protein>
<gene>
    <name evidence="1" type="ORF">NQ176_g376</name>
</gene>
<evidence type="ECO:0000313" key="1">
    <source>
        <dbReference type="EMBL" id="KAJ2983889.1"/>
    </source>
</evidence>
<proteinExistence type="predicted"/>
<evidence type="ECO:0000313" key="2">
    <source>
        <dbReference type="Proteomes" id="UP001143910"/>
    </source>
</evidence>
<dbReference type="Proteomes" id="UP001143910">
    <property type="component" value="Unassembled WGS sequence"/>
</dbReference>